<dbReference type="Gene3D" id="3.90.980.10">
    <property type="entry name" value="DNA primase, catalytic core, N-terminal domain"/>
    <property type="match status" value="1"/>
</dbReference>
<dbReference type="SMART" id="SM00400">
    <property type="entry name" value="ZnF_CHCC"/>
    <property type="match status" value="1"/>
</dbReference>
<dbReference type="Pfam" id="PF08275">
    <property type="entry name" value="DNAG_N"/>
    <property type="match status" value="1"/>
</dbReference>
<name>A0A1W6MTB4_9HYPH</name>
<comment type="catalytic activity">
    <reaction evidence="12">
        <text>ssDNA + n NTP = ssDNA/pppN(pN)n-1 hybrid + (n-1) diphosphate.</text>
        <dbReference type="EC" id="2.7.7.101"/>
    </reaction>
</comment>
<evidence type="ECO:0000256" key="6">
    <source>
        <dbReference type="ARBA" id="ARBA00022723"/>
    </source>
</evidence>
<dbReference type="AlphaFoldDB" id="A0A1W6MTB4"/>
<dbReference type="InterPro" id="IPR050219">
    <property type="entry name" value="DnaG_primase"/>
</dbReference>
<keyword evidence="9" id="KW-0460">Magnesium</keyword>
<evidence type="ECO:0000256" key="1">
    <source>
        <dbReference type="ARBA" id="ARBA00022478"/>
    </source>
</evidence>
<organism evidence="15 16">
    <name type="scientific">Methylocystis bryophila</name>
    <dbReference type="NCBI Taxonomy" id="655015"/>
    <lineage>
        <taxon>Bacteria</taxon>
        <taxon>Pseudomonadati</taxon>
        <taxon>Pseudomonadota</taxon>
        <taxon>Alphaproteobacteria</taxon>
        <taxon>Hyphomicrobiales</taxon>
        <taxon>Methylocystaceae</taxon>
        <taxon>Methylocystis</taxon>
    </lineage>
</organism>
<keyword evidence="7" id="KW-0863">Zinc-finger</keyword>
<dbReference type="InterPro" id="IPR036977">
    <property type="entry name" value="DNA_primase_Znf_CHC2"/>
</dbReference>
<dbReference type="PANTHER" id="PTHR30313">
    <property type="entry name" value="DNA PRIMASE"/>
    <property type="match status" value="1"/>
</dbReference>
<protein>
    <recommendedName>
        <fullName evidence="12 13">DNA primase</fullName>
        <ecNumber evidence="12">2.7.7.101</ecNumber>
    </recommendedName>
</protein>
<evidence type="ECO:0000256" key="12">
    <source>
        <dbReference type="HAMAP-Rule" id="MF_00974"/>
    </source>
</evidence>
<keyword evidence="3 12" id="KW-0808">Transferase</keyword>
<keyword evidence="5 12" id="KW-0235">DNA replication</keyword>
<evidence type="ECO:0000256" key="13">
    <source>
        <dbReference type="PIRNR" id="PIRNR002811"/>
    </source>
</evidence>
<sequence length="639" mass="70435">MKFSPSFLDEIRARVPVSEVVRQKVAIKKQGREWRGLSPFNSEKTPSFYVNDPKGFFHDFSSGKHGDGFTFLMETEGISFPEAVAKLAAMAGLPMPVETAQEREKDKKRATLTEVLEWAAEHFQKQLRGPQGREARDYLARREISPAAQAQFRLGYSAPGRHDLRDALAAKGATVETMIEAGLLIHGEEVTVPYDRFRDRVMFPICDRAGVPIAFGGRALAKDAQAKYLNSPETELFHKGFTLYNLHNARKAAHETGTVIAVEGYVDVIAMTAAGFPHCVAPLGTALTVEQCGLLWRMAEEPILCFDGDKAGLKAAWRAIDTALPLIEPGRSLRFVLLPGGQDPDELLRSGGPAAVAEALQAPLPLVEMLWRRETEGKALETPERRAGLERRFRELSAQIRDPSLRRHYERELDQRLSQLLDARDRRLAPAFRRRGEGFRRQPAGASTGGAVSVGAALAGSPLFRGVKTPISPRECLLLLIFVNHPSLIAEHLEDLVAVEFEAREARALQQLLVEIGTSRPQSELDCDPSIEEEIERAGLGAFLSRLEGMVAHANLWSVRKGAAASDAAVSLRQVLSLHRKVSTLNRELRAVERRLANDPCEEDQARLAEIRAQLSAIDGTEASLEGFGSMSGRVSRAL</sequence>
<comment type="function">
    <text evidence="12 13">RNA polymerase that catalyzes the synthesis of short RNA molecules used as primers for DNA polymerase during DNA replication.</text>
</comment>
<dbReference type="GO" id="GO:0000428">
    <property type="term" value="C:DNA-directed RNA polymerase complex"/>
    <property type="evidence" value="ECO:0007669"/>
    <property type="project" value="UniProtKB-KW"/>
</dbReference>
<keyword evidence="6 13" id="KW-0479">Metal-binding</keyword>
<dbReference type="InterPro" id="IPR002694">
    <property type="entry name" value="Znf_CHC2"/>
</dbReference>
<dbReference type="CDD" id="cd03364">
    <property type="entry name" value="TOPRIM_DnaG_primases"/>
    <property type="match status" value="1"/>
</dbReference>
<dbReference type="NCBIfam" id="TIGR01391">
    <property type="entry name" value="dnaG"/>
    <property type="match status" value="1"/>
</dbReference>
<dbReference type="PIRSF" id="PIRSF002811">
    <property type="entry name" value="DnaG"/>
    <property type="match status" value="1"/>
</dbReference>
<proteinExistence type="inferred from homology"/>
<evidence type="ECO:0000259" key="14">
    <source>
        <dbReference type="PROSITE" id="PS50880"/>
    </source>
</evidence>
<evidence type="ECO:0000256" key="4">
    <source>
        <dbReference type="ARBA" id="ARBA00022695"/>
    </source>
</evidence>
<dbReference type="GO" id="GO:0008270">
    <property type="term" value="F:zinc ion binding"/>
    <property type="evidence" value="ECO:0007669"/>
    <property type="project" value="UniProtKB-KW"/>
</dbReference>
<dbReference type="EMBL" id="CP019948">
    <property type="protein sequence ID" value="ARN80851.1"/>
    <property type="molecule type" value="Genomic_DNA"/>
</dbReference>
<dbReference type="SUPFAM" id="SSF57783">
    <property type="entry name" value="Zinc beta-ribbon"/>
    <property type="match status" value="1"/>
</dbReference>
<dbReference type="SMART" id="SM00493">
    <property type="entry name" value="TOPRIM"/>
    <property type="match status" value="1"/>
</dbReference>
<comment type="subunit">
    <text evidence="12">Monomer. Interacts with DnaB.</text>
</comment>
<comment type="caution">
    <text evidence="12">Lacks conserved residue(s) required for the propagation of feature annotation.</text>
</comment>
<keyword evidence="10 12" id="KW-0238">DNA-binding</keyword>
<evidence type="ECO:0000256" key="2">
    <source>
        <dbReference type="ARBA" id="ARBA00022515"/>
    </source>
</evidence>
<dbReference type="InterPro" id="IPR030846">
    <property type="entry name" value="DnaG_bac"/>
</dbReference>
<keyword evidence="1 12" id="KW-0240">DNA-directed RNA polymerase</keyword>
<keyword evidence="8 13" id="KW-0862">Zinc</keyword>
<dbReference type="HAMAP" id="MF_00974">
    <property type="entry name" value="DNA_primase_DnaG"/>
    <property type="match status" value="1"/>
</dbReference>
<evidence type="ECO:0000256" key="11">
    <source>
        <dbReference type="ARBA" id="ARBA00023163"/>
    </source>
</evidence>
<dbReference type="Gene3D" id="3.40.1360.10">
    <property type="match status" value="1"/>
</dbReference>
<dbReference type="InterPro" id="IPR034151">
    <property type="entry name" value="TOPRIM_DnaG_bac"/>
</dbReference>
<dbReference type="Pfam" id="PF01807">
    <property type="entry name" value="Zn_ribbon_DnaG"/>
    <property type="match status" value="1"/>
</dbReference>
<evidence type="ECO:0000256" key="8">
    <source>
        <dbReference type="ARBA" id="ARBA00022833"/>
    </source>
</evidence>
<dbReference type="EC" id="2.7.7.101" evidence="12"/>
<dbReference type="PROSITE" id="PS50880">
    <property type="entry name" value="TOPRIM"/>
    <property type="match status" value="1"/>
</dbReference>
<dbReference type="GO" id="GO:0003899">
    <property type="term" value="F:DNA-directed RNA polymerase activity"/>
    <property type="evidence" value="ECO:0007669"/>
    <property type="project" value="UniProtKB-UniRule"/>
</dbReference>
<dbReference type="SUPFAM" id="SSF56731">
    <property type="entry name" value="DNA primase core"/>
    <property type="match status" value="1"/>
</dbReference>
<dbReference type="InterPro" id="IPR019475">
    <property type="entry name" value="DNA_primase_DnaB-bd"/>
</dbReference>
<evidence type="ECO:0000313" key="16">
    <source>
        <dbReference type="Proteomes" id="UP000193978"/>
    </source>
</evidence>
<comment type="cofactor">
    <cofactor evidence="13">
        <name>Zn(2+)</name>
        <dbReference type="ChEBI" id="CHEBI:29105"/>
    </cofactor>
    <text evidence="13">Binds 1 zinc ion per monomer.</text>
</comment>
<keyword evidence="2 12" id="KW-0639">Primosome</keyword>
<dbReference type="PANTHER" id="PTHR30313:SF2">
    <property type="entry name" value="DNA PRIMASE"/>
    <property type="match status" value="1"/>
</dbReference>
<dbReference type="InterPro" id="IPR037068">
    <property type="entry name" value="DNA_primase_core_N_sf"/>
</dbReference>
<dbReference type="FunFam" id="3.40.1360.10:FF:000002">
    <property type="entry name" value="DNA primase"/>
    <property type="match status" value="1"/>
</dbReference>
<keyword evidence="4 12" id="KW-0548">Nucleotidyltransferase</keyword>
<dbReference type="Pfam" id="PF13662">
    <property type="entry name" value="Toprim_4"/>
    <property type="match status" value="1"/>
</dbReference>
<dbReference type="OrthoDB" id="9803773at2"/>
<reference evidence="15 16" key="1">
    <citation type="submission" date="2017-02" db="EMBL/GenBank/DDBJ databases">
        <authorList>
            <person name="Peterson S.W."/>
        </authorList>
    </citation>
    <scope>NUCLEOTIDE SEQUENCE [LARGE SCALE GENOMIC DNA]</scope>
    <source>
        <strain evidence="15 16">S285</strain>
    </source>
</reference>
<evidence type="ECO:0000256" key="9">
    <source>
        <dbReference type="ARBA" id="ARBA00022842"/>
    </source>
</evidence>
<comment type="similarity">
    <text evidence="12 13">Belongs to the DnaG primase family.</text>
</comment>
<dbReference type="GO" id="GO:1990077">
    <property type="term" value="C:primosome complex"/>
    <property type="evidence" value="ECO:0007669"/>
    <property type="project" value="UniProtKB-KW"/>
</dbReference>
<dbReference type="RefSeq" id="WP_085770934.1">
    <property type="nucleotide sequence ID" value="NZ_AP027149.1"/>
</dbReference>
<dbReference type="GO" id="GO:0005737">
    <property type="term" value="C:cytoplasm"/>
    <property type="evidence" value="ECO:0007669"/>
    <property type="project" value="TreeGrafter"/>
</dbReference>
<dbReference type="Gene3D" id="3.90.580.10">
    <property type="entry name" value="Zinc finger, CHC2-type domain"/>
    <property type="match status" value="1"/>
</dbReference>
<evidence type="ECO:0000256" key="7">
    <source>
        <dbReference type="ARBA" id="ARBA00022771"/>
    </source>
</evidence>
<gene>
    <name evidence="12" type="primary">dnaG</name>
    <name evidence="15" type="ORF">B1812_06905</name>
</gene>
<evidence type="ECO:0000313" key="15">
    <source>
        <dbReference type="EMBL" id="ARN80851.1"/>
    </source>
</evidence>
<dbReference type="GO" id="GO:0003677">
    <property type="term" value="F:DNA binding"/>
    <property type="evidence" value="ECO:0007669"/>
    <property type="project" value="UniProtKB-KW"/>
</dbReference>
<accession>A0A1W6MTB4</accession>
<dbReference type="GO" id="GO:0006269">
    <property type="term" value="P:DNA replication, synthesis of primer"/>
    <property type="evidence" value="ECO:0007669"/>
    <property type="project" value="UniProtKB-UniRule"/>
</dbReference>
<keyword evidence="16" id="KW-1185">Reference proteome</keyword>
<dbReference type="Proteomes" id="UP000193978">
    <property type="component" value="Chromosome"/>
</dbReference>
<evidence type="ECO:0000256" key="3">
    <source>
        <dbReference type="ARBA" id="ARBA00022679"/>
    </source>
</evidence>
<dbReference type="InterPro" id="IPR013264">
    <property type="entry name" value="DNAG_N"/>
</dbReference>
<dbReference type="KEGG" id="mbry:B1812_06905"/>
<dbReference type="InterPro" id="IPR006171">
    <property type="entry name" value="TOPRIM_dom"/>
</dbReference>
<keyword evidence="11 12" id="KW-0804">Transcription</keyword>
<feature type="domain" description="Toprim" evidence="14">
    <location>
        <begin position="257"/>
        <end position="339"/>
    </location>
</feature>
<dbReference type="STRING" id="655015.B1812_06905"/>
<dbReference type="InterPro" id="IPR006295">
    <property type="entry name" value="DNA_primase_DnaG"/>
</dbReference>
<evidence type="ECO:0000256" key="10">
    <source>
        <dbReference type="ARBA" id="ARBA00023125"/>
    </source>
</evidence>
<dbReference type="Pfam" id="PF10410">
    <property type="entry name" value="DnaB_bind"/>
    <property type="match status" value="1"/>
</dbReference>
<evidence type="ECO:0000256" key="5">
    <source>
        <dbReference type="ARBA" id="ARBA00022705"/>
    </source>
</evidence>